<dbReference type="Proteomes" id="UP000001072">
    <property type="component" value="Unassembled WGS sequence"/>
</dbReference>
<evidence type="ECO:0000313" key="3">
    <source>
        <dbReference type="Proteomes" id="UP000001072"/>
    </source>
</evidence>
<feature type="region of interest" description="Disordered" evidence="1">
    <location>
        <begin position="249"/>
        <end position="335"/>
    </location>
</feature>
<protein>
    <submittedName>
        <fullName evidence="2">Uncharacterized protein</fullName>
    </submittedName>
</protein>
<dbReference type="KEGG" id="mlr:MELLADRAFT_66219"/>
<organism evidence="3">
    <name type="scientific">Melampsora larici-populina (strain 98AG31 / pathotype 3-4-7)</name>
    <name type="common">Poplar leaf rust fungus</name>
    <dbReference type="NCBI Taxonomy" id="747676"/>
    <lineage>
        <taxon>Eukaryota</taxon>
        <taxon>Fungi</taxon>
        <taxon>Dikarya</taxon>
        <taxon>Basidiomycota</taxon>
        <taxon>Pucciniomycotina</taxon>
        <taxon>Pucciniomycetes</taxon>
        <taxon>Pucciniales</taxon>
        <taxon>Melampsoraceae</taxon>
        <taxon>Melampsora</taxon>
    </lineage>
</organism>
<feature type="compositionally biased region" description="Polar residues" evidence="1">
    <location>
        <begin position="284"/>
        <end position="294"/>
    </location>
</feature>
<feature type="region of interest" description="Disordered" evidence="1">
    <location>
        <begin position="486"/>
        <end position="512"/>
    </location>
</feature>
<evidence type="ECO:0000256" key="1">
    <source>
        <dbReference type="SAM" id="MobiDB-lite"/>
    </source>
</evidence>
<dbReference type="InParanoid" id="F4RYA9"/>
<feature type="compositionally biased region" description="Polar residues" evidence="1">
    <location>
        <begin position="496"/>
        <end position="508"/>
    </location>
</feature>
<keyword evidence="3" id="KW-1185">Reference proteome</keyword>
<evidence type="ECO:0000313" key="2">
    <source>
        <dbReference type="EMBL" id="EGG02668.1"/>
    </source>
</evidence>
<dbReference type="GeneID" id="18930587"/>
<name>F4RYA9_MELLP</name>
<dbReference type="AlphaFoldDB" id="F4RYA9"/>
<gene>
    <name evidence="2" type="ORF">MELLADRAFT_66219</name>
</gene>
<dbReference type="VEuPathDB" id="FungiDB:MELLADRAFT_66219"/>
<dbReference type="RefSeq" id="XP_007414070.1">
    <property type="nucleotide sequence ID" value="XM_007414008.1"/>
</dbReference>
<reference evidence="3" key="1">
    <citation type="journal article" date="2011" name="Proc. Natl. Acad. Sci. U.S.A.">
        <title>Obligate biotrophy features unraveled by the genomic analysis of rust fungi.</title>
        <authorList>
            <person name="Duplessis S."/>
            <person name="Cuomo C.A."/>
            <person name="Lin Y.-C."/>
            <person name="Aerts A."/>
            <person name="Tisserant E."/>
            <person name="Veneault-Fourrey C."/>
            <person name="Joly D.L."/>
            <person name="Hacquard S."/>
            <person name="Amselem J."/>
            <person name="Cantarel B.L."/>
            <person name="Chiu R."/>
            <person name="Coutinho P.M."/>
            <person name="Feau N."/>
            <person name="Field M."/>
            <person name="Frey P."/>
            <person name="Gelhaye E."/>
            <person name="Goldberg J."/>
            <person name="Grabherr M.G."/>
            <person name="Kodira C.D."/>
            <person name="Kohler A."/>
            <person name="Kuees U."/>
            <person name="Lindquist E.A."/>
            <person name="Lucas S.M."/>
            <person name="Mago R."/>
            <person name="Mauceli E."/>
            <person name="Morin E."/>
            <person name="Murat C."/>
            <person name="Pangilinan J.L."/>
            <person name="Park R."/>
            <person name="Pearson M."/>
            <person name="Quesneville H."/>
            <person name="Rouhier N."/>
            <person name="Sakthikumar S."/>
            <person name="Salamov A.A."/>
            <person name="Schmutz J."/>
            <person name="Selles B."/>
            <person name="Shapiro H."/>
            <person name="Tanguay P."/>
            <person name="Tuskan G.A."/>
            <person name="Henrissat B."/>
            <person name="Van de Peer Y."/>
            <person name="Rouze P."/>
            <person name="Ellis J.G."/>
            <person name="Dodds P.N."/>
            <person name="Schein J.E."/>
            <person name="Zhong S."/>
            <person name="Hamelin R.C."/>
            <person name="Grigoriev I.V."/>
            <person name="Szabo L.J."/>
            <person name="Martin F."/>
        </authorList>
    </citation>
    <scope>NUCLEOTIDE SEQUENCE [LARGE SCALE GENOMIC DNA]</scope>
    <source>
        <strain evidence="3">98AG31 / pathotype 3-4-7</strain>
    </source>
</reference>
<feature type="compositionally biased region" description="Basic and acidic residues" evidence="1">
    <location>
        <begin position="273"/>
        <end position="282"/>
    </location>
</feature>
<sequence length="725" mass="79784">MSETKFLEEKEYIRKLGDFALREYIYSRDKTACLKRSVPRETMLLQALELARAGPASQLATYHTTPHPDPGLRRSLRNKQLVRSRPVKLSQTEARGIEDLESKPVISSAVKAVQKVQSIKMSSGKMKPKKDLTDRSSPKVKTTPKAHWGGGSSSAIDLSDMMVRPGDLKLSLGPKSSFLSPSLVAAAENLRINPSASDTACSKFVEDPSRHRPHKSYTATVSAQSSLGSDSAALIFPEDRTKHYQLSPVPTVSASHPHISQKHSGKLPLAKSAADRYRDAIPNKETSSGSTLTPYHSRSSQRQPSQPPQSRHHLAASSASTRVSKKHSLKIPSPIRVPTDSLESFPFQAMLQAEAAERKAVDYLKEGNRWDNFISGRTSDGLNPHSSEPGSDLIHLEACLQEETLKREDHLELERIQKCKNFVQEKGPLLLAHLRPRNSLLPRRPPLSLLCHMDGTEHLQLVDTSHERIIIEAFLIHVSPSSLEAEAVERERSETSKQPPTAVSPKNSSNHHEIVNPIVNNHATKSIQAGQDSYGQLLLDTDEMTDHANAAQQINNTYNSSVFRELASLGPIYPENGVRPRLGASPISPKSKPAFVRLLPPSDNQSTPTGTKLSYKADTMESKWSLDPTWTFEKANERLPPVSFGTHSCPPSHSSLPSVDVPPLVEVSSNHECGELTGIYVSAPSSPLLKDLGIELMTLNSPGEPNKILRIVILWSDYIVTMTAS</sequence>
<proteinExistence type="predicted"/>
<feature type="region of interest" description="Disordered" evidence="1">
    <location>
        <begin position="119"/>
        <end position="153"/>
    </location>
</feature>
<accession>F4RYA9</accession>
<dbReference type="EMBL" id="GL883129">
    <property type="protein sequence ID" value="EGG02668.1"/>
    <property type="molecule type" value="Genomic_DNA"/>
</dbReference>
<dbReference type="HOGENOM" id="CLU_381758_0_0_1"/>